<dbReference type="PANTHER" id="PTHR31776:SF0">
    <property type="entry name" value="ALPHA-L-ARABINOFURANOSIDASE 1"/>
    <property type="match status" value="1"/>
</dbReference>
<keyword evidence="3" id="KW-1185">Reference proteome</keyword>
<dbReference type="Proteomes" id="UP000634136">
    <property type="component" value="Unassembled WGS sequence"/>
</dbReference>
<dbReference type="InterPro" id="IPR051563">
    <property type="entry name" value="Glycosyl_Hydrolase_51"/>
</dbReference>
<dbReference type="GO" id="GO:0046556">
    <property type="term" value="F:alpha-L-arabinofuranosidase activity"/>
    <property type="evidence" value="ECO:0007669"/>
    <property type="project" value="TreeGrafter"/>
</dbReference>
<gene>
    <name evidence="2" type="ORF">G2W53_024641</name>
</gene>
<name>A0A834WH48_9FABA</name>
<sequence>MSSSKASTPAGLIVFILFSLAFQCFALTNHTSTLLVDVGSSGRPIPQHFFGVFFEEINHAGAGGLWAELVNNRGFEAGGSVMPSGIAPWSVLGDESTIRVTTEATSCFAHNKIAVKLDIICASSEDCPRGVGLSNPGFWGMNIEEGKLYKVIFYVRSLGSIDLTVSFVGSDGKKLASDDIRLINYISV</sequence>
<evidence type="ECO:0000313" key="2">
    <source>
        <dbReference type="EMBL" id="KAF7819186.1"/>
    </source>
</evidence>
<organism evidence="2 3">
    <name type="scientific">Senna tora</name>
    <dbReference type="NCBI Taxonomy" id="362788"/>
    <lineage>
        <taxon>Eukaryota</taxon>
        <taxon>Viridiplantae</taxon>
        <taxon>Streptophyta</taxon>
        <taxon>Embryophyta</taxon>
        <taxon>Tracheophyta</taxon>
        <taxon>Spermatophyta</taxon>
        <taxon>Magnoliopsida</taxon>
        <taxon>eudicotyledons</taxon>
        <taxon>Gunneridae</taxon>
        <taxon>Pentapetalae</taxon>
        <taxon>rosids</taxon>
        <taxon>fabids</taxon>
        <taxon>Fabales</taxon>
        <taxon>Fabaceae</taxon>
        <taxon>Caesalpinioideae</taxon>
        <taxon>Cassia clade</taxon>
        <taxon>Senna</taxon>
    </lineage>
</organism>
<dbReference type="PANTHER" id="PTHR31776">
    <property type="entry name" value="ALPHA-L-ARABINOFURANOSIDASE 1"/>
    <property type="match status" value="1"/>
</dbReference>
<proteinExistence type="predicted"/>
<feature type="chain" id="PRO_5032960799" evidence="1">
    <location>
        <begin position="27"/>
        <end position="188"/>
    </location>
</feature>
<feature type="signal peptide" evidence="1">
    <location>
        <begin position="1"/>
        <end position="26"/>
    </location>
</feature>
<protein>
    <submittedName>
        <fullName evidence="2">Alpha-L-arabinofuranosidase 1-like</fullName>
    </submittedName>
</protein>
<keyword evidence="1" id="KW-0732">Signal</keyword>
<evidence type="ECO:0000313" key="3">
    <source>
        <dbReference type="Proteomes" id="UP000634136"/>
    </source>
</evidence>
<evidence type="ECO:0000256" key="1">
    <source>
        <dbReference type="SAM" id="SignalP"/>
    </source>
</evidence>
<accession>A0A834WH48</accession>
<dbReference type="EMBL" id="JAAIUW010000008">
    <property type="protein sequence ID" value="KAF7819186.1"/>
    <property type="molecule type" value="Genomic_DNA"/>
</dbReference>
<comment type="caution">
    <text evidence="2">The sequence shown here is derived from an EMBL/GenBank/DDBJ whole genome shotgun (WGS) entry which is preliminary data.</text>
</comment>
<dbReference type="AlphaFoldDB" id="A0A834WH48"/>
<reference evidence="2" key="1">
    <citation type="submission" date="2020-09" db="EMBL/GenBank/DDBJ databases">
        <title>Genome-Enabled Discovery of Anthraquinone Biosynthesis in Senna tora.</title>
        <authorList>
            <person name="Kang S.-H."/>
            <person name="Pandey R.P."/>
            <person name="Lee C.-M."/>
            <person name="Sim J.-S."/>
            <person name="Jeong J.-T."/>
            <person name="Choi B.-S."/>
            <person name="Jung M."/>
            <person name="Ginzburg D."/>
            <person name="Zhao K."/>
            <person name="Won S.Y."/>
            <person name="Oh T.-J."/>
            <person name="Yu Y."/>
            <person name="Kim N.-H."/>
            <person name="Lee O.R."/>
            <person name="Lee T.-H."/>
            <person name="Bashyal P."/>
            <person name="Kim T.-S."/>
            <person name="Lee W.-H."/>
            <person name="Kawkins C."/>
            <person name="Kim C.-K."/>
            <person name="Kim J.S."/>
            <person name="Ahn B.O."/>
            <person name="Rhee S.Y."/>
            <person name="Sohng J.K."/>
        </authorList>
    </citation>
    <scope>NUCLEOTIDE SEQUENCE</scope>
    <source>
        <tissue evidence="2">Leaf</tissue>
    </source>
</reference>
<dbReference type="OrthoDB" id="1432442at2759"/>